<name>A0A2A4ML21_9GAMM</name>
<evidence type="ECO:0000256" key="1">
    <source>
        <dbReference type="SAM" id="Phobius"/>
    </source>
</evidence>
<reference evidence="3" key="1">
    <citation type="submission" date="2017-08" db="EMBL/GenBank/DDBJ databases">
        <title>A dynamic microbial community with high functional redundancy inhabits the cold, oxic subseafloor aquifer.</title>
        <authorList>
            <person name="Tully B.J."/>
            <person name="Wheat C.G."/>
            <person name="Glazer B.T."/>
            <person name="Huber J.A."/>
        </authorList>
    </citation>
    <scope>NUCLEOTIDE SEQUENCE [LARGE SCALE GENOMIC DNA]</scope>
</reference>
<dbReference type="EMBL" id="NVQR01000088">
    <property type="protein sequence ID" value="PCH60570.1"/>
    <property type="molecule type" value="Genomic_DNA"/>
</dbReference>
<proteinExistence type="predicted"/>
<keyword evidence="1" id="KW-1133">Transmembrane helix</keyword>
<protein>
    <submittedName>
        <fullName evidence="2">Uncharacterized protein</fullName>
    </submittedName>
</protein>
<evidence type="ECO:0000313" key="3">
    <source>
        <dbReference type="Proteomes" id="UP000218172"/>
    </source>
</evidence>
<comment type="caution">
    <text evidence="2">The sequence shown here is derived from an EMBL/GenBank/DDBJ whole genome shotgun (WGS) entry which is preliminary data.</text>
</comment>
<sequence>MAKKAHFFQYLLRTLLIIVLLSPVCIVLLGLQTSAKIEAVSPLGNQALNRVQNLILDRAPANPSLSSQQQVQLNNEELNLLLRYGMELLATSEPIGIELSVQEQLLESNISLKLSDKILPLYLNLTARFESTQHLPVLNSLRIGNLEIPQRLLLAVTEFLKKHYLSDSVYYQDVQALLENIEYIDFSSNQMEVLLHWDPNLISRISNNAQQMFISDADRQRIVRHYRVLTEVAASFPESKRAAALKDFLAPMFLAAITNSQGDPIAENRTLFQTLAIYVNNENIEQLLGTSLAQSLPQAKYIEVRVQRRQDLAKHIISIAAITASAGVDVAELLSTTKEAYDARYRMGFSFSDLTANIAGVSLARLATQDENSARIMQQRLSQLSDDSDYLPLMSNQADGLSEADFNTLYQDQSSPSYLAKVAEIRKLVSASVIFEGLQ</sequence>
<evidence type="ECO:0000313" key="2">
    <source>
        <dbReference type="EMBL" id="PCH60570.1"/>
    </source>
</evidence>
<keyword evidence="1" id="KW-0472">Membrane</keyword>
<feature type="transmembrane region" description="Helical" evidence="1">
    <location>
        <begin position="12"/>
        <end position="31"/>
    </location>
</feature>
<accession>A0A2A4ML21</accession>
<organism evidence="2 3">
    <name type="scientific">SAR86 cluster bacterium</name>
    <dbReference type="NCBI Taxonomy" id="2030880"/>
    <lineage>
        <taxon>Bacteria</taxon>
        <taxon>Pseudomonadati</taxon>
        <taxon>Pseudomonadota</taxon>
        <taxon>Gammaproteobacteria</taxon>
        <taxon>SAR86 cluster</taxon>
    </lineage>
</organism>
<gene>
    <name evidence="2" type="ORF">COC19_05770</name>
</gene>
<keyword evidence="1" id="KW-0812">Transmembrane</keyword>
<dbReference type="Proteomes" id="UP000218172">
    <property type="component" value="Unassembled WGS sequence"/>
</dbReference>
<dbReference type="AlphaFoldDB" id="A0A2A4ML21"/>